<dbReference type="Pfam" id="PF01636">
    <property type="entry name" value="APH"/>
    <property type="match status" value="1"/>
</dbReference>
<dbReference type="SUPFAM" id="SSF56112">
    <property type="entry name" value="Protein kinase-like (PK-like)"/>
    <property type="match status" value="1"/>
</dbReference>
<proteinExistence type="predicted"/>
<dbReference type="Proteomes" id="UP000310017">
    <property type="component" value="Chromosome"/>
</dbReference>
<gene>
    <name evidence="2" type="ORF">FGM00_14825</name>
</gene>
<keyword evidence="3" id="KW-1185">Reference proteome</keyword>
<dbReference type="OrthoDB" id="526037at2"/>
<name>A0A5B7ST04_9FLAO</name>
<dbReference type="KEGG" id="asag:FGM00_14825"/>
<feature type="domain" description="Aminoglycoside phosphotransferase" evidence="1">
    <location>
        <begin position="27"/>
        <end position="253"/>
    </location>
</feature>
<dbReference type="InterPro" id="IPR002575">
    <property type="entry name" value="Aminoglycoside_PTrfase"/>
</dbReference>
<dbReference type="InterPro" id="IPR050249">
    <property type="entry name" value="Pseudomonas-type_ThrB"/>
</dbReference>
<reference evidence="2 3" key="1">
    <citation type="submission" date="2019-05" db="EMBL/GenBank/DDBJ databases">
        <title>Genome sequencing of F202Z8.</title>
        <authorList>
            <person name="Kwon Y.M."/>
        </authorList>
    </citation>
    <scope>NUCLEOTIDE SEQUENCE [LARGE SCALE GENOMIC DNA]</scope>
    <source>
        <strain evidence="2 3">F202Z8</strain>
    </source>
</reference>
<protein>
    <submittedName>
        <fullName evidence="2">Aminoglycoside phosphotransferase family protein</fullName>
    </submittedName>
</protein>
<dbReference type="AlphaFoldDB" id="A0A5B7ST04"/>
<dbReference type="PANTHER" id="PTHR21064">
    <property type="entry name" value="AMINOGLYCOSIDE PHOSPHOTRANSFERASE DOMAIN-CONTAINING PROTEIN-RELATED"/>
    <property type="match status" value="1"/>
</dbReference>
<evidence type="ECO:0000259" key="1">
    <source>
        <dbReference type="Pfam" id="PF01636"/>
    </source>
</evidence>
<dbReference type="Gene3D" id="3.90.1200.10">
    <property type="match status" value="1"/>
</dbReference>
<evidence type="ECO:0000313" key="2">
    <source>
        <dbReference type="EMBL" id="QCX01322.1"/>
    </source>
</evidence>
<dbReference type="PANTHER" id="PTHR21064:SF5">
    <property type="entry name" value="SLR1880 PROTEIN"/>
    <property type="match status" value="1"/>
</dbReference>
<organism evidence="2 3">
    <name type="scientific">Aggregatimonas sangjinii</name>
    <dbReference type="NCBI Taxonomy" id="2583587"/>
    <lineage>
        <taxon>Bacteria</taxon>
        <taxon>Pseudomonadati</taxon>
        <taxon>Bacteroidota</taxon>
        <taxon>Flavobacteriia</taxon>
        <taxon>Flavobacteriales</taxon>
        <taxon>Flavobacteriaceae</taxon>
        <taxon>Aggregatimonas</taxon>
    </lineage>
</organism>
<dbReference type="InterPro" id="IPR011009">
    <property type="entry name" value="Kinase-like_dom_sf"/>
</dbReference>
<dbReference type="GO" id="GO:0016740">
    <property type="term" value="F:transferase activity"/>
    <property type="evidence" value="ECO:0007669"/>
    <property type="project" value="UniProtKB-KW"/>
</dbReference>
<accession>A0A5B7ST04</accession>
<dbReference type="RefSeq" id="WP_138853661.1">
    <property type="nucleotide sequence ID" value="NZ_CP040710.1"/>
</dbReference>
<keyword evidence="2" id="KW-0808">Transferase</keyword>
<sequence>MAIASNTDEALSAILGQFKIPEDNYTFQAMTSGLINDTFLVSNAVRPIYVLQRINHVVFENVSGLMGNFQNALHHLRGSDYTQLDLVPTKEGGSYYERKDEPISYWRLIGFLENTRTYDTAPNEEVAFEAGRIIGKFHVLLQKADPSQYIETIPRFHELELRSDQFFEALGSASSDQLKMAGNAISFAKETFGKLLTMQVNDLPIRVCHNDTKLNNILFSETTQKALCLIDLDTLMCGRFSYDFGDAVRTIANTASEDEEDHSKINFQKPLFKALVMGLASNGAFLSDKEIQSLASGAVLMPFLHGLRALTDYLNNNKYYKVSYENQNLDRSASLFAFTEKALDHLVYMKEVTRENLVSL</sequence>
<evidence type="ECO:0000313" key="3">
    <source>
        <dbReference type="Proteomes" id="UP000310017"/>
    </source>
</evidence>
<dbReference type="EMBL" id="CP040710">
    <property type="protein sequence ID" value="QCX01322.1"/>
    <property type="molecule type" value="Genomic_DNA"/>
</dbReference>